<comment type="subunit">
    <text evidence="9">Heterohexamer composed of two FlhC and four FlhD subunits. Each FlhC binds a FlhD dimer, forming a heterotrimer, and a hexamer assembles by dimerization of two heterotrimers.</text>
</comment>
<evidence type="ECO:0000256" key="8">
    <source>
        <dbReference type="ARBA" id="ARBA00023163"/>
    </source>
</evidence>
<dbReference type="PIRSF" id="PIRSF003159">
    <property type="entry name" value="FlhC"/>
    <property type="match status" value="1"/>
</dbReference>
<feature type="binding site" evidence="9">
    <location>
        <position position="157"/>
    </location>
    <ligand>
        <name>Zn(2+)</name>
        <dbReference type="ChEBI" id="CHEBI:29105"/>
    </ligand>
</feature>
<dbReference type="GO" id="GO:0003677">
    <property type="term" value="F:DNA binding"/>
    <property type="evidence" value="ECO:0007669"/>
    <property type="project" value="UniProtKB-KW"/>
</dbReference>
<comment type="subcellular location">
    <subcellularLocation>
        <location evidence="9 10">Cytoplasm</location>
    </subcellularLocation>
</comment>
<protein>
    <recommendedName>
        <fullName evidence="9 10">Flagellar transcriptional regulator FlhC</fullName>
    </recommendedName>
</protein>
<dbReference type="RefSeq" id="WP_239797344.1">
    <property type="nucleotide sequence ID" value="NZ_OU912926.1"/>
</dbReference>
<organism evidence="11 12">
    <name type="scientific">Candidatus Nitrotoga arctica</name>
    <dbReference type="NCBI Taxonomy" id="453162"/>
    <lineage>
        <taxon>Bacteria</taxon>
        <taxon>Pseudomonadati</taxon>
        <taxon>Pseudomonadota</taxon>
        <taxon>Betaproteobacteria</taxon>
        <taxon>Nitrosomonadales</taxon>
        <taxon>Gallionellaceae</taxon>
        <taxon>Candidatus Nitrotoga</taxon>
    </lineage>
</organism>
<accession>A0ABM8Z1C2</accession>
<gene>
    <name evidence="9 11" type="primary">flhC</name>
    <name evidence="11" type="ORF">NTG6680_2338</name>
</gene>
<feature type="binding site" evidence="9">
    <location>
        <position position="140"/>
    </location>
    <ligand>
        <name>Zn(2+)</name>
        <dbReference type="ChEBI" id="CHEBI:29105"/>
    </ligand>
</feature>
<evidence type="ECO:0000313" key="11">
    <source>
        <dbReference type="EMBL" id="CAG9933587.1"/>
    </source>
</evidence>
<keyword evidence="7 9" id="KW-0010">Activator</keyword>
<keyword evidence="8 9" id="KW-0804">Transcription</keyword>
<sequence length="185" mass="20755">MRNKSVVTEAYQIQIAVDLIKLGARLQLLQEETVLSRERLLKLYKEVKGVSPSKGMLPYSTDWFMSWSPNIHSSLFMDIHQFLLRHTSLTGVEALIKSYLLYLEQINVSGDEPVLSVTRAWFLVRFFDAQMLQLTGCTECGGHFIAHANGLYSDYVCGICRPPSRAGKTKRNAAISSLLALSVAN</sequence>
<dbReference type="HAMAP" id="MF_01891">
    <property type="entry name" value="FhlC"/>
    <property type="match status" value="1"/>
</dbReference>
<proteinExistence type="inferred from homology"/>
<keyword evidence="3 9" id="KW-1005">Bacterial flagellum biogenesis</keyword>
<evidence type="ECO:0000256" key="10">
    <source>
        <dbReference type="PIRNR" id="PIRNR003159"/>
    </source>
</evidence>
<comment type="similarity">
    <text evidence="9 10">Belongs to the FlhC family.</text>
</comment>
<comment type="cofactor">
    <cofactor evidence="9">
        <name>Zn(2+)</name>
        <dbReference type="ChEBI" id="CHEBI:29105"/>
    </cofactor>
    <text evidence="9">Binds 1 zinc ion per subunit.</text>
</comment>
<keyword evidence="6 9" id="KW-0238">DNA-binding</keyword>
<keyword evidence="2 9" id="KW-0479">Metal-binding</keyword>
<dbReference type="EMBL" id="OU912926">
    <property type="protein sequence ID" value="CAG9933587.1"/>
    <property type="molecule type" value="Genomic_DNA"/>
</dbReference>
<name>A0ABM8Z1C2_9PROT</name>
<evidence type="ECO:0000256" key="4">
    <source>
        <dbReference type="ARBA" id="ARBA00022833"/>
    </source>
</evidence>
<evidence type="ECO:0000256" key="5">
    <source>
        <dbReference type="ARBA" id="ARBA00023015"/>
    </source>
</evidence>
<evidence type="ECO:0000256" key="1">
    <source>
        <dbReference type="ARBA" id="ARBA00022490"/>
    </source>
</evidence>
<evidence type="ECO:0000256" key="6">
    <source>
        <dbReference type="ARBA" id="ARBA00023125"/>
    </source>
</evidence>
<dbReference type="SUPFAM" id="SSF160930">
    <property type="entry name" value="FlhC-like"/>
    <property type="match status" value="1"/>
</dbReference>
<keyword evidence="4 9" id="KW-0862">Zinc</keyword>
<comment type="function">
    <text evidence="9">Functions in complex with FlhD as a master transcriptional regulator that regulates transcription of several flagellar and non-flagellar operons by binding to their promoter region. Activates expression of class 2 flagellar genes, including fliA, which is a flagellum-specific sigma factor that turns on the class 3 genes. Also regulates genes whose products function in a variety of physiological pathways.</text>
</comment>
<keyword evidence="1 9" id="KW-0963">Cytoplasm</keyword>
<feature type="binding site" evidence="9">
    <location>
        <position position="160"/>
    </location>
    <ligand>
        <name>Zn(2+)</name>
        <dbReference type="ChEBI" id="CHEBI:29105"/>
    </ligand>
</feature>
<reference evidence="11 12" key="1">
    <citation type="submission" date="2021-10" db="EMBL/GenBank/DDBJ databases">
        <authorList>
            <person name="Koch H."/>
        </authorList>
    </citation>
    <scope>NUCLEOTIDE SEQUENCE [LARGE SCALE GENOMIC DNA]</scope>
    <source>
        <strain evidence="11">6680</strain>
    </source>
</reference>
<dbReference type="NCBIfam" id="NF009365">
    <property type="entry name" value="PRK12722.1"/>
    <property type="match status" value="1"/>
</dbReference>
<keyword evidence="5 9" id="KW-0805">Transcription regulation</keyword>
<evidence type="ECO:0000256" key="7">
    <source>
        <dbReference type="ARBA" id="ARBA00023159"/>
    </source>
</evidence>
<dbReference type="Pfam" id="PF05280">
    <property type="entry name" value="FlhC"/>
    <property type="match status" value="1"/>
</dbReference>
<dbReference type="InterPro" id="IPR007944">
    <property type="entry name" value="FlhC"/>
</dbReference>
<dbReference type="Proteomes" id="UP000839052">
    <property type="component" value="Chromosome"/>
</dbReference>
<evidence type="ECO:0000256" key="2">
    <source>
        <dbReference type="ARBA" id="ARBA00022723"/>
    </source>
</evidence>
<evidence type="ECO:0000256" key="3">
    <source>
        <dbReference type="ARBA" id="ARBA00022795"/>
    </source>
</evidence>
<keyword evidence="12" id="KW-1185">Reference proteome</keyword>
<evidence type="ECO:0000313" key="12">
    <source>
        <dbReference type="Proteomes" id="UP000839052"/>
    </source>
</evidence>
<feature type="binding site" evidence="9">
    <location>
        <position position="137"/>
    </location>
    <ligand>
        <name>Zn(2+)</name>
        <dbReference type="ChEBI" id="CHEBI:29105"/>
    </ligand>
</feature>
<evidence type="ECO:0000256" key="9">
    <source>
        <dbReference type="HAMAP-Rule" id="MF_01891"/>
    </source>
</evidence>